<feature type="binding site" evidence="16">
    <location>
        <position position="54"/>
    </location>
    <ligand>
        <name>Zn(2+)</name>
        <dbReference type="ChEBI" id="CHEBI:29105"/>
        <note>catalytic</note>
    </ligand>
</feature>
<dbReference type="InterPro" id="IPR002125">
    <property type="entry name" value="CMP_dCMP_dom"/>
</dbReference>
<keyword evidence="7 13" id="KW-0479">Metal-binding</keyword>
<evidence type="ECO:0000256" key="8">
    <source>
        <dbReference type="ARBA" id="ARBA00022801"/>
    </source>
</evidence>
<dbReference type="SUPFAM" id="SSF53927">
    <property type="entry name" value="Cytidine deaminase-like"/>
    <property type="match status" value="1"/>
</dbReference>
<dbReference type="Gene3D" id="3.40.140.10">
    <property type="entry name" value="Cytidine Deaminase, domain 2"/>
    <property type="match status" value="1"/>
</dbReference>
<keyword evidence="8 13" id="KW-0378">Hydrolase</keyword>
<dbReference type="InterPro" id="IPR002734">
    <property type="entry name" value="RibDG_C"/>
</dbReference>
<keyword evidence="6 13" id="KW-0686">Riboflavin biosynthesis</keyword>
<feature type="binding site" evidence="15">
    <location>
        <position position="200"/>
    </location>
    <ligand>
        <name>NADP(+)</name>
        <dbReference type="ChEBI" id="CHEBI:58349"/>
    </ligand>
</feature>
<dbReference type="EC" id="3.5.4.26" evidence="13"/>
<evidence type="ECO:0000256" key="2">
    <source>
        <dbReference type="ARBA" id="ARBA00004882"/>
    </source>
</evidence>
<dbReference type="PROSITE" id="PS00903">
    <property type="entry name" value="CYT_DCMP_DEAMINASES_1"/>
    <property type="match status" value="1"/>
</dbReference>
<feature type="active site" description="Proton donor" evidence="14">
    <location>
        <position position="56"/>
    </location>
</feature>
<gene>
    <name evidence="18" type="primary">ribD</name>
    <name evidence="18" type="ORF">NFC81_11870</name>
</gene>
<dbReference type="NCBIfam" id="TIGR00326">
    <property type="entry name" value="eubact_ribD"/>
    <property type="match status" value="1"/>
</dbReference>
<feature type="binding site" evidence="15">
    <location>
        <position position="204"/>
    </location>
    <ligand>
        <name>NADP(+)</name>
        <dbReference type="ChEBI" id="CHEBI:58349"/>
    </ligand>
</feature>
<dbReference type="Gene3D" id="3.40.430.10">
    <property type="entry name" value="Dihydrofolate Reductase, subunit A"/>
    <property type="match status" value="1"/>
</dbReference>
<comment type="similarity">
    <text evidence="5 13">In the C-terminal section; belongs to the HTP reductase family.</text>
</comment>
<comment type="pathway">
    <text evidence="2 13">Cofactor biosynthesis; riboflavin biosynthesis; 5-amino-6-(D-ribitylamino)uracil from GTP: step 2/4.</text>
</comment>
<dbReference type="GO" id="GO:0009231">
    <property type="term" value="P:riboflavin biosynthetic process"/>
    <property type="evidence" value="ECO:0007669"/>
    <property type="project" value="UniProtKB-KW"/>
</dbReference>
<evidence type="ECO:0000256" key="5">
    <source>
        <dbReference type="ARBA" id="ARBA00007417"/>
    </source>
</evidence>
<sequence>MSDAAADIIWMQRALHLAERGLFSTTPNPRVGCVLVKDGQSVGEGWHPGAGQPHAEVFALNAAGLAATGATAYVTLEPCSHFGRTPPCADALIAAGVARVVVGCEDPNPLVAGAGIARLRAAGIDVTSGVLADQAEGLNLGFMQRMRTGLPWVRAKLAHSIDGRTAMESGESFWITGAPARADVQYWRARSCALITGADTLLMDQARMQVRLDLLAQRWPDHPAVLSPLRGVVDSRLRVPADHPFYAVDRAMLFTGNGHSVAQLDAYRARGVAVVTCASNGDHLDLLALLRRLVEAHAVNEVMIEAGAELTGAFYRAGLIQELILYCAPRLLGSAGRPLMALPLDTMADAVTLDVLDRRQFGADQRIIARLHGKSSHPTDEVQAIKR</sequence>
<dbReference type="FunFam" id="3.40.140.10:FF:000025">
    <property type="entry name" value="Riboflavin biosynthesis protein RibD"/>
    <property type="match status" value="1"/>
</dbReference>
<dbReference type="PANTHER" id="PTHR38011">
    <property type="entry name" value="DIHYDROFOLATE REDUCTASE FAMILY PROTEIN (AFU_ORTHOLOGUE AFUA_8G06820)"/>
    <property type="match status" value="1"/>
</dbReference>
<keyword evidence="10 13" id="KW-0521">NADP</keyword>
<dbReference type="InterPro" id="IPR016193">
    <property type="entry name" value="Cytidine_deaminase-like"/>
</dbReference>
<feature type="binding site" evidence="15">
    <location>
        <position position="305"/>
    </location>
    <ligand>
        <name>substrate</name>
    </ligand>
</feature>
<name>A0AB38YEC3_9GAMM</name>
<protein>
    <recommendedName>
        <fullName evidence="13">Riboflavin biosynthesis protein RibD</fullName>
    </recommendedName>
    <domain>
        <recommendedName>
            <fullName evidence="13">Diaminohydroxyphosphoribosylaminopyrimidine deaminase</fullName>
            <shortName evidence="13">DRAP deaminase</shortName>
            <ecNumber evidence="13">3.5.4.26</ecNumber>
        </recommendedName>
        <alternativeName>
            <fullName evidence="13">Riboflavin-specific deaminase</fullName>
        </alternativeName>
    </domain>
    <domain>
        <recommendedName>
            <fullName evidence="13">5-amino-6-(5-phosphoribosylamino)uracil reductase</fullName>
            <ecNumber evidence="13">1.1.1.193</ecNumber>
        </recommendedName>
        <alternativeName>
            <fullName evidence="13">HTP reductase</fullName>
        </alternativeName>
    </domain>
</protein>
<comment type="pathway">
    <text evidence="3 13">Cofactor biosynthesis; riboflavin biosynthesis; 5-amino-6-(D-ribitylamino)uracil from GTP: step 3/4.</text>
</comment>
<feature type="domain" description="CMP/dCMP-type deaminase" evidence="17">
    <location>
        <begin position="5"/>
        <end position="127"/>
    </location>
</feature>
<feature type="binding site" evidence="16">
    <location>
        <position position="79"/>
    </location>
    <ligand>
        <name>Zn(2+)</name>
        <dbReference type="ChEBI" id="CHEBI:29105"/>
        <note>catalytic</note>
    </ligand>
</feature>
<keyword evidence="12" id="KW-0511">Multifunctional enzyme</keyword>
<evidence type="ECO:0000256" key="11">
    <source>
        <dbReference type="ARBA" id="ARBA00023002"/>
    </source>
</evidence>
<evidence type="ECO:0000256" key="14">
    <source>
        <dbReference type="PIRSR" id="PIRSR006769-1"/>
    </source>
</evidence>
<reference evidence="18" key="1">
    <citation type="submission" date="2022-07" db="EMBL/GenBank/DDBJ databases">
        <title>Complete genome sequence of Salinispirillum sp. LH10-3-1 capable of multiple carbohydrate inversion isolated from a soda lake.</title>
        <authorList>
            <person name="Liu J."/>
            <person name="Zhai Y."/>
            <person name="Zhang H."/>
            <person name="Yang H."/>
            <person name="Qu J."/>
            <person name="Li J."/>
        </authorList>
    </citation>
    <scope>NUCLEOTIDE SEQUENCE</scope>
    <source>
        <strain evidence="18">LH 10-3-1</strain>
    </source>
</reference>
<dbReference type="RefSeq" id="WP_304994690.1">
    <property type="nucleotide sequence ID" value="NZ_CP101717.1"/>
</dbReference>
<feature type="binding site" evidence="15">
    <location>
        <position position="188"/>
    </location>
    <ligand>
        <name>substrate</name>
    </ligand>
</feature>
<evidence type="ECO:0000256" key="1">
    <source>
        <dbReference type="ARBA" id="ARBA00002151"/>
    </source>
</evidence>
<keyword evidence="9 13" id="KW-0862">Zinc</keyword>
<dbReference type="EMBL" id="CP101717">
    <property type="protein sequence ID" value="WLD57404.1"/>
    <property type="molecule type" value="Genomic_DNA"/>
</dbReference>
<comment type="catalytic activity">
    <reaction evidence="13">
        <text>2,5-diamino-6-hydroxy-4-(5-phosphoribosylamino)-pyrimidine + H2O + H(+) = 5-amino-6-(5-phospho-D-ribosylamino)uracil + NH4(+)</text>
        <dbReference type="Rhea" id="RHEA:21868"/>
        <dbReference type="ChEBI" id="CHEBI:15377"/>
        <dbReference type="ChEBI" id="CHEBI:15378"/>
        <dbReference type="ChEBI" id="CHEBI:28938"/>
        <dbReference type="ChEBI" id="CHEBI:58453"/>
        <dbReference type="ChEBI" id="CHEBI:58614"/>
        <dbReference type="EC" id="3.5.4.26"/>
    </reaction>
</comment>
<feature type="binding site" evidence="15">
    <location>
        <position position="211"/>
    </location>
    <ligand>
        <name>substrate</name>
    </ligand>
</feature>
<dbReference type="PIRSF" id="PIRSF006769">
    <property type="entry name" value="RibD"/>
    <property type="match status" value="1"/>
</dbReference>
<dbReference type="EC" id="1.1.1.193" evidence="13"/>
<dbReference type="Pfam" id="PF01872">
    <property type="entry name" value="RibD_C"/>
    <property type="match status" value="1"/>
</dbReference>
<comment type="similarity">
    <text evidence="4 13">In the N-terminal section; belongs to the cytidine and deoxycytidylate deaminase family.</text>
</comment>
<evidence type="ECO:0000256" key="9">
    <source>
        <dbReference type="ARBA" id="ARBA00022833"/>
    </source>
</evidence>
<dbReference type="CDD" id="cd01284">
    <property type="entry name" value="Riboflavin_deaminase-reductase"/>
    <property type="match status" value="1"/>
</dbReference>
<evidence type="ECO:0000259" key="17">
    <source>
        <dbReference type="PROSITE" id="PS51747"/>
    </source>
</evidence>
<feature type="binding site" evidence="15">
    <location>
        <position position="235"/>
    </location>
    <ligand>
        <name>NADP(+)</name>
        <dbReference type="ChEBI" id="CHEBI:58349"/>
    </ligand>
</feature>
<dbReference type="AlphaFoldDB" id="A0AB38YEC3"/>
<dbReference type="PROSITE" id="PS51747">
    <property type="entry name" value="CYT_DCMP_DEAMINASES_2"/>
    <property type="match status" value="1"/>
</dbReference>
<dbReference type="GO" id="GO:0008835">
    <property type="term" value="F:diaminohydroxyphosphoribosylaminopyrimidine deaminase activity"/>
    <property type="evidence" value="ECO:0007669"/>
    <property type="project" value="UniProtKB-EC"/>
</dbReference>
<dbReference type="Pfam" id="PF00383">
    <property type="entry name" value="dCMP_cyt_deam_1"/>
    <property type="match status" value="1"/>
</dbReference>
<accession>A0AB38YEC3</accession>
<evidence type="ECO:0000256" key="15">
    <source>
        <dbReference type="PIRSR" id="PIRSR006769-2"/>
    </source>
</evidence>
<dbReference type="InterPro" id="IPR004794">
    <property type="entry name" value="Eubact_RibD"/>
</dbReference>
<dbReference type="GO" id="GO:0008270">
    <property type="term" value="F:zinc ion binding"/>
    <property type="evidence" value="ECO:0007669"/>
    <property type="project" value="InterPro"/>
</dbReference>
<dbReference type="SUPFAM" id="SSF53597">
    <property type="entry name" value="Dihydrofolate reductase-like"/>
    <property type="match status" value="1"/>
</dbReference>
<feature type="binding site" evidence="15">
    <location>
        <position position="174"/>
    </location>
    <ligand>
        <name>NADP(+)</name>
        <dbReference type="ChEBI" id="CHEBI:58349"/>
    </ligand>
</feature>
<comment type="cofactor">
    <cofactor evidence="13 16">
        <name>Zn(2+)</name>
        <dbReference type="ChEBI" id="CHEBI:29105"/>
    </cofactor>
    <text evidence="13 16">Binds 1 zinc ion.</text>
</comment>
<dbReference type="InterPro" id="IPR024072">
    <property type="entry name" value="DHFR-like_dom_sf"/>
</dbReference>
<evidence type="ECO:0000256" key="12">
    <source>
        <dbReference type="ARBA" id="ARBA00023268"/>
    </source>
</evidence>
<evidence type="ECO:0000313" key="18">
    <source>
        <dbReference type="EMBL" id="WLD57404.1"/>
    </source>
</evidence>
<evidence type="ECO:0000256" key="16">
    <source>
        <dbReference type="PIRSR" id="PIRSR006769-3"/>
    </source>
</evidence>
<evidence type="ECO:0000256" key="7">
    <source>
        <dbReference type="ARBA" id="ARBA00022723"/>
    </source>
</evidence>
<feature type="binding site" evidence="15">
    <location>
        <begin position="307"/>
        <end position="313"/>
    </location>
    <ligand>
        <name>NADP(+)</name>
        <dbReference type="ChEBI" id="CHEBI:58349"/>
    </ligand>
</feature>
<dbReference type="InterPro" id="IPR016192">
    <property type="entry name" value="APOBEC/CMP_deaminase_Zn-bd"/>
</dbReference>
<evidence type="ECO:0000256" key="3">
    <source>
        <dbReference type="ARBA" id="ARBA00004910"/>
    </source>
</evidence>
<evidence type="ECO:0000256" key="13">
    <source>
        <dbReference type="PIRNR" id="PIRNR006769"/>
    </source>
</evidence>
<comment type="function">
    <text evidence="1 13">Converts 2,5-diamino-6-(ribosylamino)-4(3h)-pyrimidinone 5'-phosphate into 5-amino-6-(ribosylamino)-2,4(1h,3h)-pyrimidinedione 5'-phosphate.</text>
</comment>
<dbReference type="PANTHER" id="PTHR38011:SF7">
    <property type="entry name" value="2,5-DIAMINO-6-RIBOSYLAMINO-4(3H)-PYRIMIDINONE 5'-PHOSPHATE REDUCTASE"/>
    <property type="match status" value="1"/>
</dbReference>
<feature type="binding site" evidence="15">
    <location>
        <position position="172"/>
    </location>
    <ligand>
        <name>substrate</name>
    </ligand>
</feature>
<feature type="binding site" evidence="15">
    <location>
        <position position="158"/>
    </location>
    <ligand>
        <name>NADP(+)</name>
        <dbReference type="ChEBI" id="CHEBI:58349"/>
    </ligand>
</feature>
<keyword evidence="11 13" id="KW-0560">Oxidoreductase</keyword>
<evidence type="ECO:0000256" key="6">
    <source>
        <dbReference type="ARBA" id="ARBA00022619"/>
    </source>
</evidence>
<feature type="binding site" evidence="16">
    <location>
        <position position="88"/>
    </location>
    <ligand>
        <name>Zn(2+)</name>
        <dbReference type="ChEBI" id="CHEBI:29105"/>
        <note>catalytic</note>
    </ligand>
</feature>
<dbReference type="GO" id="GO:0008703">
    <property type="term" value="F:5-amino-6-(5-phosphoribosylamino)uracil reductase activity"/>
    <property type="evidence" value="ECO:0007669"/>
    <property type="project" value="UniProtKB-EC"/>
</dbReference>
<evidence type="ECO:0000256" key="4">
    <source>
        <dbReference type="ARBA" id="ARBA00005259"/>
    </source>
</evidence>
<organism evidence="18">
    <name type="scientific">Salinispirillum sp. LH 10-3-1</name>
    <dbReference type="NCBI Taxonomy" id="2952525"/>
    <lineage>
        <taxon>Bacteria</taxon>
        <taxon>Pseudomonadati</taxon>
        <taxon>Pseudomonadota</taxon>
        <taxon>Gammaproteobacteria</taxon>
        <taxon>Oceanospirillales</taxon>
        <taxon>Saccharospirillaceae</taxon>
        <taxon>Salinispirillum</taxon>
    </lineage>
</organism>
<proteinExistence type="inferred from homology"/>
<dbReference type="InterPro" id="IPR050765">
    <property type="entry name" value="Riboflavin_Biosynth_HTPR"/>
</dbReference>
<comment type="catalytic activity">
    <reaction evidence="13">
        <text>5-amino-6-(5-phospho-D-ribitylamino)uracil + NADP(+) = 5-amino-6-(5-phospho-D-ribosylamino)uracil + NADPH + H(+)</text>
        <dbReference type="Rhea" id="RHEA:17845"/>
        <dbReference type="ChEBI" id="CHEBI:15378"/>
        <dbReference type="ChEBI" id="CHEBI:57783"/>
        <dbReference type="ChEBI" id="CHEBI:58349"/>
        <dbReference type="ChEBI" id="CHEBI:58421"/>
        <dbReference type="ChEBI" id="CHEBI:58453"/>
        <dbReference type="EC" id="1.1.1.193"/>
    </reaction>
</comment>
<evidence type="ECO:0000256" key="10">
    <source>
        <dbReference type="ARBA" id="ARBA00022857"/>
    </source>
</evidence>